<feature type="transmembrane region" description="Helical" evidence="11">
    <location>
        <begin position="412"/>
        <end position="434"/>
    </location>
</feature>
<keyword evidence="9 11" id="KW-1133">Transmembrane helix</keyword>
<name>A0A375FRM2_9BURK</name>
<dbReference type="Pfam" id="PF00702">
    <property type="entry name" value="Hydrolase"/>
    <property type="match status" value="1"/>
</dbReference>
<feature type="transmembrane region" description="Helical" evidence="11">
    <location>
        <begin position="756"/>
        <end position="775"/>
    </location>
</feature>
<keyword evidence="14" id="KW-0378">Hydrolase</keyword>
<dbReference type="InterPro" id="IPR044492">
    <property type="entry name" value="P_typ_ATPase_HD_dom"/>
</dbReference>
<dbReference type="InterPro" id="IPR007029">
    <property type="entry name" value="YHS_dom"/>
</dbReference>
<dbReference type="InterPro" id="IPR001757">
    <property type="entry name" value="P_typ_ATPase"/>
</dbReference>
<evidence type="ECO:0000256" key="4">
    <source>
        <dbReference type="ARBA" id="ARBA00022692"/>
    </source>
</evidence>
<dbReference type="InterPro" id="IPR036412">
    <property type="entry name" value="HAD-like_sf"/>
</dbReference>
<keyword evidence="6 11" id="KW-0547">Nucleotide-binding</keyword>
<comment type="caution">
    <text evidence="14">The sequence shown here is derived from an EMBL/GenBank/DDBJ whole genome shotgun (WGS) entry which is preliminary data.</text>
</comment>
<dbReference type="AlphaFoldDB" id="A0A375FRM2"/>
<feature type="transmembrane region" description="Helical" evidence="11">
    <location>
        <begin position="221"/>
        <end position="239"/>
    </location>
</feature>
<dbReference type="InterPro" id="IPR018303">
    <property type="entry name" value="ATPase_P-typ_P_site"/>
</dbReference>
<dbReference type="Gene3D" id="1.10.620.20">
    <property type="entry name" value="Ribonucleotide Reductase, subunit A"/>
    <property type="match status" value="1"/>
</dbReference>
<dbReference type="Gene3D" id="3.40.50.1000">
    <property type="entry name" value="HAD superfamily/HAD-like"/>
    <property type="match status" value="1"/>
</dbReference>
<dbReference type="InterPro" id="IPR059000">
    <property type="entry name" value="ATPase_P-type_domA"/>
</dbReference>
<dbReference type="SUPFAM" id="SSF47240">
    <property type="entry name" value="Ferritin-like"/>
    <property type="match status" value="1"/>
</dbReference>
<evidence type="ECO:0000256" key="10">
    <source>
        <dbReference type="ARBA" id="ARBA00023136"/>
    </source>
</evidence>
<dbReference type="SFLD" id="SFLDG00002">
    <property type="entry name" value="C1.7:_P-type_atpase_like"/>
    <property type="match status" value="1"/>
</dbReference>
<evidence type="ECO:0000256" key="8">
    <source>
        <dbReference type="ARBA" id="ARBA00022967"/>
    </source>
</evidence>
<feature type="compositionally biased region" description="Acidic residues" evidence="12">
    <location>
        <begin position="98"/>
        <end position="108"/>
    </location>
</feature>
<feature type="region of interest" description="Disordered" evidence="12">
    <location>
        <begin position="1"/>
        <end position="55"/>
    </location>
</feature>
<dbReference type="Proteomes" id="UP000256862">
    <property type="component" value="Chromosome CO2235"/>
</dbReference>
<dbReference type="InterPro" id="IPR012348">
    <property type="entry name" value="RNR-like"/>
</dbReference>
<dbReference type="FunFam" id="2.70.150.10:FF:000020">
    <property type="entry name" value="Copper-exporting P-type ATPase A"/>
    <property type="match status" value="1"/>
</dbReference>
<dbReference type="InterPro" id="IPR008250">
    <property type="entry name" value="ATPase_P-typ_transduc_dom_A_sf"/>
</dbReference>
<reference evidence="16" key="1">
    <citation type="submission" date="2018-01" db="EMBL/GenBank/DDBJ databases">
        <authorList>
            <person name="Gaut B.S."/>
            <person name="Morton B.R."/>
            <person name="Clegg M.T."/>
            <person name="Duvall M.R."/>
        </authorList>
    </citation>
    <scope>NUCLEOTIDE SEQUENCE [LARGE SCALE GENOMIC DNA]</scope>
</reference>
<dbReference type="NCBIfam" id="TIGR01525">
    <property type="entry name" value="ATPase-IB_hvy"/>
    <property type="match status" value="1"/>
</dbReference>
<keyword evidence="10 11" id="KW-0472">Membrane</keyword>
<dbReference type="EC" id="3.6.3.4" evidence="14"/>
<keyword evidence="3 11" id="KW-1003">Cell membrane</keyword>
<dbReference type="EMBL" id="OGUS01000066">
    <property type="protein sequence ID" value="SPC06662.1"/>
    <property type="molecule type" value="Genomic_DNA"/>
</dbReference>
<evidence type="ECO:0000256" key="9">
    <source>
        <dbReference type="ARBA" id="ARBA00022989"/>
    </source>
</evidence>
<keyword evidence="7 11" id="KW-0067">ATP-binding</keyword>
<dbReference type="SUPFAM" id="SSF56784">
    <property type="entry name" value="HAD-like"/>
    <property type="match status" value="1"/>
</dbReference>
<dbReference type="GO" id="GO:0005507">
    <property type="term" value="F:copper ion binding"/>
    <property type="evidence" value="ECO:0007669"/>
    <property type="project" value="TreeGrafter"/>
</dbReference>
<dbReference type="NCBIfam" id="TIGR01511">
    <property type="entry name" value="ATPase-IB1_Cu"/>
    <property type="match status" value="1"/>
</dbReference>
<dbReference type="Gene3D" id="2.70.150.10">
    <property type="entry name" value="Calcium-transporting ATPase, cytoplasmic transduction domain A"/>
    <property type="match status" value="1"/>
</dbReference>
<sequence>MNTSDRQWHAEAMAAARDDMQAHCGHGTANEHAPDQRDQRVSANGSPMPEASARDPVCGMTVKRDVPYQASYAGAQYFFCSSACKQRFEADPTRYVEEQSESAPDEGEAASGTTYTCPMHPEIRQDRPGTCPKCGMALEPVMPSLEDDQNPELAAFRHRFWWTLPLTVAVVLLAMLGDRLGVLEPATQSWLELALSAPVVLWAGFPIYARCLQSFRNRSPNMWTLIGLGTGAAFMYSVAATVSPELFPRTFVMHGRIAVYFEAAAVIISLTLLGQIFELRARSQTSAAIKSLLGLAPKTARRLNPDGSEDDIPLTHVHVGDLLRIRPGEKVPTDGAVTEGASAIDESMITGEPLPVSKRVGDHVIGATINTSGSLVMRSEKVGAQTVLSQIVQMVAQAQRSKAPMQRMADRVAGVFVVVVVAIALLTFFAWGVFGPEPSWVFGLVNAVAVLIIACPCALGLATPMSIMVASGNGATKGILFRDAAAIEHFRKVDTLIVDKTGTLTEGRPSFERAFGVDPFDETEVLRLAASLDQGSEHPLAATLVSAARERGLAVAKAQEFASDTGMGVRGRVDGYQLVLGNTALMHQDQIKVEALAAQADTLRQQGASVMYLAVDRKLAGVLAVSDPVKTSTPEALATLRQTGVRVVMATGDGVVTARAVAGRLGIDEFHGEVKPADKLALVEKLQAEGRVVAMAGDGINDAPALAKADVGVAMGTGTDVAMHSAQMTLVKGDLRGIARARELSEATIANMRQNLGFAFVYNALGIPLAAGLLYPFTGWLLSPMIAALAMSLSSVSVISNALRLRRRVA</sequence>
<feature type="domain" description="TRASH" evidence="13">
    <location>
        <begin position="55"/>
        <end position="92"/>
    </location>
</feature>
<dbReference type="InterPro" id="IPR023214">
    <property type="entry name" value="HAD_sf"/>
</dbReference>
<dbReference type="Pfam" id="PF04945">
    <property type="entry name" value="YHS"/>
    <property type="match status" value="1"/>
</dbReference>
<evidence type="ECO:0000256" key="3">
    <source>
        <dbReference type="ARBA" id="ARBA00022475"/>
    </source>
</evidence>
<comment type="similarity">
    <text evidence="2 11">Belongs to the cation transport ATPase (P-type) (TC 3.A.3) family. Type IB subfamily.</text>
</comment>
<evidence type="ECO:0000256" key="6">
    <source>
        <dbReference type="ARBA" id="ARBA00022741"/>
    </source>
</evidence>
<evidence type="ECO:0000259" key="13">
    <source>
        <dbReference type="SMART" id="SM00746"/>
    </source>
</evidence>
<dbReference type="SFLD" id="SFLDF00027">
    <property type="entry name" value="p-type_atpase"/>
    <property type="match status" value="1"/>
</dbReference>
<gene>
    <name evidence="14" type="primary">copA</name>
    <name evidence="15" type="ORF">CO2235_150008</name>
    <name evidence="14" type="ORF">CO2235_U600107</name>
</gene>
<dbReference type="GO" id="GO:0055070">
    <property type="term" value="P:copper ion homeostasis"/>
    <property type="evidence" value="ECO:0007669"/>
    <property type="project" value="TreeGrafter"/>
</dbReference>
<evidence type="ECO:0000313" key="14">
    <source>
        <dbReference type="EMBL" id="SPC06662.1"/>
    </source>
</evidence>
<dbReference type="NCBIfam" id="TIGR01494">
    <property type="entry name" value="ATPase_P-type"/>
    <property type="match status" value="1"/>
</dbReference>
<keyword evidence="8" id="KW-1278">Translocase</keyword>
<proteinExistence type="inferred from homology"/>
<dbReference type="GO" id="GO:0016491">
    <property type="term" value="F:oxidoreductase activity"/>
    <property type="evidence" value="ECO:0007669"/>
    <property type="project" value="InterPro"/>
</dbReference>
<dbReference type="Gene3D" id="3.40.1110.10">
    <property type="entry name" value="Calcium-transporting ATPase, cytoplasmic domain N"/>
    <property type="match status" value="1"/>
</dbReference>
<accession>A0A375FRM2</accession>
<feature type="transmembrane region" description="Helical" evidence="11">
    <location>
        <begin position="259"/>
        <end position="277"/>
    </location>
</feature>
<organism evidence="14 16">
    <name type="scientific">Cupriavidus oxalaticus</name>
    <dbReference type="NCBI Taxonomy" id="96344"/>
    <lineage>
        <taxon>Bacteria</taxon>
        <taxon>Pseudomonadati</taxon>
        <taxon>Pseudomonadota</taxon>
        <taxon>Betaproteobacteria</taxon>
        <taxon>Burkholderiales</taxon>
        <taxon>Burkholderiaceae</taxon>
        <taxon>Cupriavidus</taxon>
    </lineage>
</organism>
<dbReference type="SUPFAM" id="SSF81653">
    <property type="entry name" value="Calcium ATPase, transduction domain A"/>
    <property type="match status" value="1"/>
</dbReference>
<dbReference type="InterPro" id="IPR045800">
    <property type="entry name" value="HMBD"/>
</dbReference>
<feature type="transmembrane region" description="Helical" evidence="11">
    <location>
        <begin position="189"/>
        <end position="209"/>
    </location>
</feature>
<dbReference type="Pfam" id="PF00122">
    <property type="entry name" value="E1-E2_ATPase"/>
    <property type="match status" value="1"/>
</dbReference>
<dbReference type="SUPFAM" id="SSF81665">
    <property type="entry name" value="Calcium ATPase, transmembrane domain M"/>
    <property type="match status" value="1"/>
</dbReference>
<feature type="transmembrane region" description="Helical" evidence="11">
    <location>
        <begin position="440"/>
        <end position="462"/>
    </location>
</feature>
<dbReference type="GO" id="GO:0005886">
    <property type="term" value="C:plasma membrane"/>
    <property type="evidence" value="ECO:0007669"/>
    <property type="project" value="UniProtKB-SubCell"/>
</dbReference>
<evidence type="ECO:0000256" key="12">
    <source>
        <dbReference type="SAM" id="MobiDB-lite"/>
    </source>
</evidence>
<evidence type="ECO:0000256" key="2">
    <source>
        <dbReference type="ARBA" id="ARBA00006024"/>
    </source>
</evidence>
<dbReference type="PRINTS" id="PR00119">
    <property type="entry name" value="CATATPASE"/>
</dbReference>
<reference evidence="14 16" key="2">
    <citation type="submission" date="2018-01" db="EMBL/GenBank/DDBJ databases">
        <authorList>
            <person name="Clerissi C."/>
        </authorList>
    </citation>
    <scope>NUCLEOTIDE SEQUENCE</scope>
    <source>
        <strain evidence="14">Cupriavidus oxalaticus LMG 2235</strain>
    </source>
</reference>
<dbReference type="InterPro" id="IPR023299">
    <property type="entry name" value="ATPase_P-typ_cyto_dom_N"/>
</dbReference>
<dbReference type="SFLD" id="SFLDS00003">
    <property type="entry name" value="Haloacid_Dehalogenase"/>
    <property type="match status" value="1"/>
</dbReference>
<comment type="subcellular location">
    <subcellularLocation>
        <location evidence="1">Cell membrane</location>
        <topology evidence="1">Multi-pass membrane protein</topology>
    </subcellularLocation>
</comment>
<evidence type="ECO:0000256" key="11">
    <source>
        <dbReference type="RuleBase" id="RU362081"/>
    </source>
</evidence>
<dbReference type="InterPro" id="IPR027256">
    <property type="entry name" value="P-typ_ATPase_IB"/>
</dbReference>
<dbReference type="InterPro" id="IPR011017">
    <property type="entry name" value="TRASH_dom"/>
</dbReference>
<dbReference type="GO" id="GO:0005524">
    <property type="term" value="F:ATP binding"/>
    <property type="evidence" value="ECO:0007669"/>
    <property type="project" value="UniProtKB-UniRule"/>
</dbReference>
<dbReference type="GO" id="GO:0060003">
    <property type="term" value="P:copper ion export"/>
    <property type="evidence" value="ECO:0007669"/>
    <property type="project" value="UniProtKB-ARBA"/>
</dbReference>
<evidence type="ECO:0000256" key="5">
    <source>
        <dbReference type="ARBA" id="ARBA00022723"/>
    </source>
</evidence>
<dbReference type="CDD" id="cd02094">
    <property type="entry name" value="P-type_ATPase_Cu-like"/>
    <property type="match status" value="1"/>
</dbReference>
<dbReference type="InterPro" id="IPR023298">
    <property type="entry name" value="ATPase_P-typ_TM_dom_sf"/>
</dbReference>
<keyword evidence="5 11" id="KW-0479">Metal-binding</keyword>
<protein>
    <submittedName>
        <fullName evidence="14">Copper transporter</fullName>
        <ecNumber evidence="14">3.6.3.4</ecNumber>
    </submittedName>
</protein>
<evidence type="ECO:0000256" key="1">
    <source>
        <dbReference type="ARBA" id="ARBA00004651"/>
    </source>
</evidence>
<dbReference type="InterPro" id="IPR009078">
    <property type="entry name" value="Ferritin-like_SF"/>
</dbReference>
<feature type="transmembrane region" description="Helical" evidence="11">
    <location>
        <begin position="160"/>
        <end position="177"/>
    </location>
</feature>
<evidence type="ECO:0000256" key="7">
    <source>
        <dbReference type="ARBA" id="ARBA00022840"/>
    </source>
</evidence>
<feature type="region of interest" description="Disordered" evidence="12">
    <location>
        <begin position="95"/>
        <end position="121"/>
    </location>
</feature>
<dbReference type="Pfam" id="PF19335">
    <property type="entry name" value="HMBD"/>
    <property type="match status" value="1"/>
</dbReference>
<evidence type="ECO:0000313" key="16">
    <source>
        <dbReference type="Proteomes" id="UP000256862"/>
    </source>
</evidence>
<dbReference type="GO" id="GO:0016887">
    <property type="term" value="F:ATP hydrolysis activity"/>
    <property type="evidence" value="ECO:0007669"/>
    <property type="project" value="InterPro"/>
</dbReference>
<dbReference type="PANTHER" id="PTHR43520:SF8">
    <property type="entry name" value="P-TYPE CU(+) TRANSPORTER"/>
    <property type="match status" value="1"/>
</dbReference>
<dbReference type="EMBL" id="OGUS01000115">
    <property type="protein sequence ID" value="SPC12353.1"/>
    <property type="molecule type" value="Genomic_DNA"/>
</dbReference>
<dbReference type="PANTHER" id="PTHR43520">
    <property type="entry name" value="ATP7, ISOFORM B"/>
    <property type="match status" value="1"/>
</dbReference>
<dbReference type="PROSITE" id="PS00154">
    <property type="entry name" value="ATPASE_E1_E2"/>
    <property type="match status" value="1"/>
</dbReference>
<keyword evidence="4 11" id="KW-0812">Transmembrane</keyword>
<feature type="transmembrane region" description="Helical" evidence="11">
    <location>
        <begin position="781"/>
        <end position="803"/>
    </location>
</feature>
<evidence type="ECO:0000313" key="15">
    <source>
        <dbReference type="EMBL" id="SPC12353.1"/>
    </source>
</evidence>
<dbReference type="GO" id="GO:0043682">
    <property type="term" value="F:P-type divalent copper transporter activity"/>
    <property type="evidence" value="ECO:0007669"/>
    <property type="project" value="TreeGrafter"/>
</dbReference>
<dbReference type="SMART" id="SM00746">
    <property type="entry name" value="TRASH"/>
    <property type="match status" value="1"/>
</dbReference>
<dbReference type="PRINTS" id="PR00943">
    <property type="entry name" value="CUATPASE"/>
</dbReference>